<comment type="caution">
    <text evidence="1">The sequence shown here is derived from an EMBL/GenBank/DDBJ whole genome shotgun (WGS) entry which is preliminary data.</text>
</comment>
<evidence type="ECO:0000313" key="2">
    <source>
        <dbReference type="Proteomes" id="UP001054945"/>
    </source>
</evidence>
<name>A0AAV4SP89_CAEEX</name>
<dbReference type="EMBL" id="BPLR01009759">
    <property type="protein sequence ID" value="GIY34377.1"/>
    <property type="molecule type" value="Genomic_DNA"/>
</dbReference>
<gene>
    <name evidence="1" type="ORF">CEXT_107451</name>
</gene>
<keyword evidence="2" id="KW-1185">Reference proteome</keyword>
<dbReference type="AlphaFoldDB" id="A0AAV4SP89"/>
<proteinExistence type="predicted"/>
<protein>
    <recommendedName>
        <fullName evidence="3">Secreted protein</fullName>
    </recommendedName>
</protein>
<sequence>MKIVILEQARSLLVGIRFHLAFFVFAFLHQDQPTCLCGLRLLVKREVICGARQTNHSFRMDGLPNRLASGFGSHVKNKRATSRV</sequence>
<organism evidence="1 2">
    <name type="scientific">Caerostris extrusa</name>
    <name type="common">Bark spider</name>
    <name type="synonym">Caerostris bankana</name>
    <dbReference type="NCBI Taxonomy" id="172846"/>
    <lineage>
        <taxon>Eukaryota</taxon>
        <taxon>Metazoa</taxon>
        <taxon>Ecdysozoa</taxon>
        <taxon>Arthropoda</taxon>
        <taxon>Chelicerata</taxon>
        <taxon>Arachnida</taxon>
        <taxon>Araneae</taxon>
        <taxon>Araneomorphae</taxon>
        <taxon>Entelegynae</taxon>
        <taxon>Araneoidea</taxon>
        <taxon>Araneidae</taxon>
        <taxon>Caerostris</taxon>
    </lineage>
</organism>
<reference evidence="1 2" key="1">
    <citation type="submission" date="2021-06" db="EMBL/GenBank/DDBJ databases">
        <title>Caerostris extrusa draft genome.</title>
        <authorList>
            <person name="Kono N."/>
            <person name="Arakawa K."/>
        </authorList>
    </citation>
    <scope>NUCLEOTIDE SEQUENCE [LARGE SCALE GENOMIC DNA]</scope>
</reference>
<evidence type="ECO:0008006" key="3">
    <source>
        <dbReference type="Google" id="ProtNLM"/>
    </source>
</evidence>
<accession>A0AAV4SP89</accession>
<evidence type="ECO:0000313" key="1">
    <source>
        <dbReference type="EMBL" id="GIY34377.1"/>
    </source>
</evidence>
<dbReference type="Proteomes" id="UP001054945">
    <property type="component" value="Unassembled WGS sequence"/>
</dbReference>